<gene>
    <name evidence="8" type="ORF">COX47_01630</name>
</gene>
<comment type="caution">
    <text evidence="8">The sequence shown here is derived from an EMBL/GenBank/DDBJ whole genome shotgun (WGS) entry which is preliminary data.</text>
</comment>
<keyword evidence="5 6" id="KW-0411">Iron-sulfur</keyword>
<organism evidence="8 9">
    <name type="scientific">Candidatus Roizmanbacteria bacterium CG23_combo_of_CG06-09_8_20_14_all_35_49</name>
    <dbReference type="NCBI Taxonomy" id="1974863"/>
    <lineage>
        <taxon>Bacteria</taxon>
        <taxon>Candidatus Roizmaniibacteriota</taxon>
    </lineage>
</organism>
<dbReference type="AlphaFoldDB" id="A0A2G9Y790"/>
<reference evidence="8 9" key="1">
    <citation type="submission" date="2017-09" db="EMBL/GenBank/DDBJ databases">
        <title>Depth-based differentiation of microbial function through sediment-hosted aquifers and enrichment of novel symbionts in the deep terrestrial subsurface.</title>
        <authorList>
            <person name="Probst A.J."/>
            <person name="Ladd B."/>
            <person name="Jarett J.K."/>
            <person name="Geller-Mcgrath D.E."/>
            <person name="Sieber C.M."/>
            <person name="Emerson J.B."/>
            <person name="Anantharaman K."/>
            <person name="Thomas B.C."/>
            <person name="Malmstrom R."/>
            <person name="Stieglmeier M."/>
            <person name="Klingl A."/>
            <person name="Woyke T."/>
            <person name="Ryan C.M."/>
            <person name="Banfield J.F."/>
        </authorList>
    </citation>
    <scope>NUCLEOTIDE SEQUENCE [LARGE SCALE GENOMIC DNA]</scope>
    <source>
        <strain evidence="8">CG23_combo_of_CG06-09_8_20_14_all_35_49</strain>
    </source>
</reference>
<name>A0A2G9Y790_9BACT</name>
<evidence type="ECO:0000259" key="7">
    <source>
        <dbReference type="PROSITE" id="PS51379"/>
    </source>
</evidence>
<dbReference type="PROSITE" id="PS51379">
    <property type="entry name" value="4FE4S_FER_2"/>
    <property type="match status" value="1"/>
</dbReference>
<evidence type="ECO:0000256" key="6">
    <source>
        <dbReference type="RuleBase" id="RU368020"/>
    </source>
</evidence>
<accession>A0A2G9Y790</accession>
<evidence type="ECO:0000256" key="4">
    <source>
        <dbReference type="ARBA" id="ARBA00023004"/>
    </source>
</evidence>
<proteinExistence type="predicted"/>
<sequence length="91" mass="9850">MDNQKVKDAKNPSGPVKVKSYKIWVDRNLCIGAATCIAVSPKAFALDSEAKAVILETADEDTIENIIEGTKACPVAAIFIEDEKGNRVFPK</sequence>
<evidence type="ECO:0000256" key="5">
    <source>
        <dbReference type="ARBA" id="ARBA00023014"/>
    </source>
</evidence>
<dbReference type="SUPFAM" id="SSF54862">
    <property type="entry name" value="4Fe-4S ferredoxins"/>
    <property type="match status" value="1"/>
</dbReference>
<comment type="function">
    <text evidence="6">Ferredoxins are iron-sulfur proteins that transfer electrons in a wide variety of metabolic reactions.</text>
</comment>
<evidence type="ECO:0000313" key="9">
    <source>
        <dbReference type="Proteomes" id="UP000231025"/>
    </source>
</evidence>
<dbReference type="PANTHER" id="PTHR36923">
    <property type="entry name" value="FERREDOXIN"/>
    <property type="match status" value="1"/>
</dbReference>
<dbReference type="InterPro" id="IPR051269">
    <property type="entry name" value="Fe-S_cluster_ET"/>
</dbReference>
<keyword evidence="2 6" id="KW-0479">Metal-binding</keyword>
<dbReference type="GO" id="GO:0051536">
    <property type="term" value="F:iron-sulfur cluster binding"/>
    <property type="evidence" value="ECO:0007669"/>
    <property type="project" value="UniProtKB-KW"/>
</dbReference>
<dbReference type="Pfam" id="PF13459">
    <property type="entry name" value="Fer4_15"/>
    <property type="match status" value="1"/>
</dbReference>
<dbReference type="InterPro" id="IPR017896">
    <property type="entry name" value="4Fe4S_Fe-S-bd"/>
</dbReference>
<dbReference type="Gene3D" id="3.30.70.20">
    <property type="match status" value="1"/>
</dbReference>
<dbReference type="GO" id="GO:0009055">
    <property type="term" value="F:electron transfer activity"/>
    <property type="evidence" value="ECO:0007669"/>
    <property type="project" value="UniProtKB-UniRule"/>
</dbReference>
<keyword evidence="3 6" id="KW-0249">Electron transport</keyword>
<dbReference type="PRINTS" id="PR00352">
    <property type="entry name" value="3FE4SFRDOXIN"/>
</dbReference>
<dbReference type="Proteomes" id="UP000231025">
    <property type="component" value="Unassembled WGS sequence"/>
</dbReference>
<evidence type="ECO:0000256" key="2">
    <source>
        <dbReference type="ARBA" id="ARBA00022723"/>
    </source>
</evidence>
<dbReference type="GO" id="GO:0005506">
    <property type="term" value="F:iron ion binding"/>
    <property type="evidence" value="ECO:0007669"/>
    <property type="project" value="UniProtKB-UniRule"/>
</dbReference>
<dbReference type="PANTHER" id="PTHR36923:SF3">
    <property type="entry name" value="FERREDOXIN"/>
    <property type="match status" value="1"/>
</dbReference>
<keyword evidence="4 6" id="KW-0408">Iron</keyword>
<evidence type="ECO:0000256" key="1">
    <source>
        <dbReference type="ARBA" id="ARBA00022448"/>
    </source>
</evidence>
<keyword evidence="1 6" id="KW-0813">Transport</keyword>
<dbReference type="EMBL" id="PCRE01000024">
    <property type="protein sequence ID" value="PIP15066.1"/>
    <property type="molecule type" value="Genomic_DNA"/>
</dbReference>
<protein>
    <recommendedName>
        <fullName evidence="6">Ferredoxin</fullName>
    </recommendedName>
</protein>
<evidence type="ECO:0000313" key="8">
    <source>
        <dbReference type="EMBL" id="PIP15066.1"/>
    </source>
</evidence>
<evidence type="ECO:0000256" key="3">
    <source>
        <dbReference type="ARBA" id="ARBA00022982"/>
    </source>
</evidence>
<feature type="domain" description="4Fe-4S ferredoxin-type" evidence="7">
    <location>
        <begin position="21"/>
        <end position="49"/>
    </location>
</feature>
<dbReference type="InterPro" id="IPR001080">
    <property type="entry name" value="3Fe4S_ferredoxin"/>
</dbReference>